<evidence type="ECO:0000256" key="2">
    <source>
        <dbReference type="ARBA" id="ARBA00022475"/>
    </source>
</evidence>
<evidence type="ECO:0000256" key="4">
    <source>
        <dbReference type="ARBA" id="ARBA00022989"/>
    </source>
</evidence>
<dbReference type="GO" id="GO:0005886">
    <property type="term" value="C:plasma membrane"/>
    <property type="evidence" value="ECO:0007669"/>
    <property type="project" value="UniProtKB-SubCell"/>
</dbReference>
<proteinExistence type="predicted"/>
<dbReference type="OrthoDB" id="230260at2"/>
<comment type="caution">
    <text evidence="8">The sequence shown here is derived from an EMBL/GenBank/DDBJ whole genome shotgun (WGS) entry which is preliminary data.</text>
</comment>
<comment type="subcellular location">
    <subcellularLocation>
        <location evidence="1">Cell membrane</location>
        <topology evidence="1">Multi-pass membrane protein</topology>
    </subcellularLocation>
</comment>
<evidence type="ECO:0000256" key="1">
    <source>
        <dbReference type="ARBA" id="ARBA00004651"/>
    </source>
</evidence>
<dbReference type="PANTHER" id="PTHR32309">
    <property type="entry name" value="TYROSINE-PROTEIN KINASE"/>
    <property type="match status" value="1"/>
</dbReference>
<dbReference type="AlphaFoldDB" id="A0A109JW52"/>
<evidence type="ECO:0000313" key="8">
    <source>
        <dbReference type="EMBL" id="KWV55979.1"/>
    </source>
</evidence>
<reference evidence="8 9" key="1">
    <citation type="submission" date="2015-11" db="EMBL/GenBank/DDBJ databases">
        <title>Draft Genome Sequence of the Strain BR 10303 (Bradyrhizobium sp.) isolated from nodules of Centrolobium paraense.</title>
        <authorList>
            <person name="Zelli J.E."/>
            <person name="Simoes-Araujo J.L."/>
            <person name="Barauna A.C."/>
            <person name="Silva K."/>
        </authorList>
    </citation>
    <scope>NUCLEOTIDE SEQUENCE [LARGE SCALE GENOMIC DNA]</scope>
    <source>
        <strain evidence="8 9">BR 10303</strain>
    </source>
</reference>
<dbReference type="InterPro" id="IPR050445">
    <property type="entry name" value="Bact_polysacc_biosynth/exp"/>
</dbReference>
<evidence type="ECO:0000256" key="3">
    <source>
        <dbReference type="ARBA" id="ARBA00022692"/>
    </source>
</evidence>
<organism evidence="8 9">
    <name type="scientific">Bradyrhizobium macuxiense</name>
    <dbReference type="NCBI Taxonomy" id="1755647"/>
    <lineage>
        <taxon>Bacteria</taxon>
        <taxon>Pseudomonadati</taxon>
        <taxon>Pseudomonadota</taxon>
        <taxon>Alphaproteobacteria</taxon>
        <taxon>Hyphomicrobiales</taxon>
        <taxon>Nitrobacteraceae</taxon>
        <taxon>Bradyrhizobium</taxon>
    </lineage>
</organism>
<dbReference type="RefSeq" id="WP_160331107.1">
    <property type="nucleotide sequence ID" value="NZ_LNCU01000057.1"/>
</dbReference>
<feature type="transmembrane region" description="Helical" evidence="6">
    <location>
        <begin position="277"/>
        <end position="299"/>
    </location>
</feature>
<keyword evidence="3 6" id="KW-0812">Transmembrane</keyword>
<feature type="transmembrane region" description="Helical" evidence="6">
    <location>
        <begin position="31"/>
        <end position="51"/>
    </location>
</feature>
<sequence>MSFEIGAIDAPRDHYERVVYGTLRILWTHKWLVVCVLGVAYAALSAALLVLPPRYTGEAIIKVDFVRNETVAGERVQSTAAVDAAAVVDSTARIIRSRATASAVVSALRLDNDPAYTSLSRPMRELYKVGRAIGLPEATPRDLAVSRLMNQIAVTNDPRSYLITVAVTTSKPERAAQLANWVASEYLRGRMREQATEAYAVAEREVATLSSVYGPRHPNYLSGVAKLERLKTELDAARHGAIVTEPEAVVTRDMVRFAAGQTLLPAEAVMIPSGPNAALLFVLTTLAALAVGILLALLAEKRARPGSLSQTVAGPGRPALPRNR</sequence>
<dbReference type="GO" id="GO:0004713">
    <property type="term" value="F:protein tyrosine kinase activity"/>
    <property type="evidence" value="ECO:0007669"/>
    <property type="project" value="TreeGrafter"/>
</dbReference>
<keyword evidence="5 6" id="KW-0472">Membrane</keyword>
<accession>A0A109JW52</accession>
<evidence type="ECO:0000313" key="9">
    <source>
        <dbReference type="Proteomes" id="UP000057737"/>
    </source>
</evidence>
<name>A0A109JW52_9BRAD</name>
<keyword evidence="9" id="KW-1185">Reference proteome</keyword>
<keyword evidence="4 6" id="KW-1133">Transmembrane helix</keyword>
<dbReference type="Pfam" id="PF02706">
    <property type="entry name" value="Wzz"/>
    <property type="match status" value="1"/>
</dbReference>
<protein>
    <recommendedName>
        <fullName evidence="7">Polysaccharide chain length determinant N-terminal domain-containing protein</fullName>
    </recommendedName>
</protein>
<keyword evidence="2" id="KW-1003">Cell membrane</keyword>
<evidence type="ECO:0000259" key="7">
    <source>
        <dbReference type="Pfam" id="PF02706"/>
    </source>
</evidence>
<dbReference type="Proteomes" id="UP000057737">
    <property type="component" value="Unassembled WGS sequence"/>
</dbReference>
<dbReference type="EMBL" id="LNCU01000057">
    <property type="protein sequence ID" value="KWV55979.1"/>
    <property type="molecule type" value="Genomic_DNA"/>
</dbReference>
<evidence type="ECO:0000256" key="5">
    <source>
        <dbReference type="ARBA" id="ARBA00023136"/>
    </source>
</evidence>
<feature type="domain" description="Polysaccharide chain length determinant N-terminal" evidence="7">
    <location>
        <begin position="23"/>
        <end position="107"/>
    </location>
</feature>
<evidence type="ECO:0000256" key="6">
    <source>
        <dbReference type="SAM" id="Phobius"/>
    </source>
</evidence>
<dbReference type="PANTHER" id="PTHR32309:SF13">
    <property type="entry name" value="FERRIC ENTEROBACTIN TRANSPORT PROTEIN FEPE"/>
    <property type="match status" value="1"/>
</dbReference>
<dbReference type="InterPro" id="IPR003856">
    <property type="entry name" value="LPS_length_determ_N"/>
</dbReference>
<gene>
    <name evidence="8" type="ORF">AS156_05045</name>
</gene>